<dbReference type="Pfam" id="PF03803">
    <property type="entry name" value="Scramblase"/>
    <property type="match status" value="1"/>
</dbReference>
<dbReference type="HOGENOM" id="CLU_2674217_0_0_1"/>
<name>T1IP04_STRMM</name>
<dbReference type="EMBL" id="JH431235">
    <property type="status" value="NOT_ANNOTATED_CDS"/>
    <property type="molecule type" value="Genomic_DNA"/>
</dbReference>
<evidence type="ECO:0000313" key="5">
    <source>
        <dbReference type="Proteomes" id="UP000014500"/>
    </source>
</evidence>
<evidence type="ECO:0000256" key="2">
    <source>
        <dbReference type="RuleBase" id="RU363116"/>
    </source>
</evidence>
<evidence type="ECO:0000256" key="3">
    <source>
        <dbReference type="SAM" id="MobiDB-lite"/>
    </source>
</evidence>
<protein>
    <recommendedName>
        <fullName evidence="2">Phospholipid scramblase</fullName>
    </recommendedName>
</protein>
<evidence type="ECO:0000313" key="4">
    <source>
        <dbReference type="EnsemblMetazoa" id="SMAR002745-PA"/>
    </source>
</evidence>
<dbReference type="AlphaFoldDB" id="T1IP04"/>
<keyword evidence="2" id="KW-0106">Calcium</keyword>
<accession>T1IP04</accession>
<dbReference type="InterPro" id="IPR005552">
    <property type="entry name" value="Scramblase"/>
</dbReference>
<sequence>MSSESSISSGDSNVRPVQSQPRSRSRAYQQPEGNFLSAQLHGSHRNFDMQIIDQFGKEVIHLFREYRCCSLNVTN</sequence>
<keyword evidence="5" id="KW-1185">Reference proteome</keyword>
<proteinExistence type="inferred from homology"/>
<keyword evidence="2" id="KW-0449">Lipoprotein</keyword>
<dbReference type="GO" id="GO:0017128">
    <property type="term" value="F:phospholipid scramblase activity"/>
    <property type="evidence" value="ECO:0007669"/>
    <property type="project" value="InterPro"/>
</dbReference>
<feature type="compositionally biased region" description="Low complexity" evidence="3">
    <location>
        <begin position="1"/>
        <end position="22"/>
    </location>
</feature>
<dbReference type="EnsemblMetazoa" id="SMAR002745-RA">
    <property type="protein sequence ID" value="SMAR002745-PA"/>
    <property type="gene ID" value="SMAR002745"/>
</dbReference>
<comment type="cofactor">
    <cofactor evidence="2">
        <name>Ca(2+)</name>
        <dbReference type="ChEBI" id="CHEBI:29108"/>
    </cofactor>
</comment>
<comment type="similarity">
    <text evidence="1 2">Belongs to the phospholipid scramblase family.</text>
</comment>
<reference evidence="5" key="1">
    <citation type="submission" date="2011-05" db="EMBL/GenBank/DDBJ databases">
        <authorList>
            <person name="Richards S.R."/>
            <person name="Qu J."/>
            <person name="Jiang H."/>
            <person name="Jhangiani S.N."/>
            <person name="Agravi P."/>
            <person name="Goodspeed R."/>
            <person name="Gross S."/>
            <person name="Mandapat C."/>
            <person name="Jackson L."/>
            <person name="Mathew T."/>
            <person name="Pu L."/>
            <person name="Thornton R."/>
            <person name="Saada N."/>
            <person name="Wilczek-Boney K.B."/>
            <person name="Lee S."/>
            <person name="Kovar C."/>
            <person name="Wu Y."/>
            <person name="Scherer S.E."/>
            <person name="Worley K.C."/>
            <person name="Muzny D.M."/>
            <person name="Gibbs R."/>
        </authorList>
    </citation>
    <scope>NUCLEOTIDE SEQUENCE</scope>
    <source>
        <strain evidence="5">Brora</strain>
    </source>
</reference>
<comment type="function">
    <text evidence="2">May mediate accelerated ATP-independent bidirectional transbilayer migration of phospholipids upon binding calcium ions that results in a loss of phospholipid asymmetry in the plasma membrane.</text>
</comment>
<feature type="region of interest" description="Disordered" evidence="3">
    <location>
        <begin position="1"/>
        <end position="33"/>
    </location>
</feature>
<dbReference type="Proteomes" id="UP000014500">
    <property type="component" value="Unassembled WGS sequence"/>
</dbReference>
<evidence type="ECO:0000256" key="1">
    <source>
        <dbReference type="ARBA" id="ARBA00005350"/>
    </source>
</evidence>
<organism evidence="4 5">
    <name type="scientific">Strigamia maritima</name>
    <name type="common">European centipede</name>
    <name type="synonym">Geophilus maritimus</name>
    <dbReference type="NCBI Taxonomy" id="126957"/>
    <lineage>
        <taxon>Eukaryota</taxon>
        <taxon>Metazoa</taxon>
        <taxon>Ecdysozoa</taxon>
        <taxon>Arthropoda</taxon>
        <taxon>Myriapoda</taxon>
        <taxon>Chilopoda</taxon>
        <taxon>Pleurostigmophora</taxon>
        <taxon>Geophilomorpha</taxon>
        <taxon>Linotaeniidae</taxon>
        <taxon>Strigamia</taxon>
    </lineage>
</organism>
<keyword evidence="2" id="KW-0564">Palmitate</keyword>
<reference evidence="4" key="2">
    <citation type="submission" date="2015-02" db="UniProtKB">
        <authorList>
            <consortium name="EnsemblMetazoa"/>
        </authorList>
    </citation>
    <scope>IDENTIFICATION</scope>
</reference>